<evidence type="ECO:0000313" key="8">
    <source>
        <dbReference type="Proteomes" id="UP000824001"/>
    </source>
</evidence>
<reference evidence="7" key="1">
    <citation type="submission" date="2020-10" db="EMBL/GenBank/DDBJ databases">
        <authorList>
            <person name="Gilroy R."/>
        </authorList>
    </citation>
    <scope>NUCLEOTIDE SEQUENCE</scope>
    <source>
        <strain evidence="7">ChiHjej10B9-9673</strain>
    </source>
</reference>
<dbReference type="PANTHER" id="PTHR31760:SF0">
    <property type="entry name" value="S-ADENOSYL-L-METHIONINE-DEPENDENT METHYLTRANSFERASES SUPERFAMILY PROTEIN"/>
    <property type="match status" value="1"/>
</dbReference>
<dbReference type="GO" id="GO:0005829">
    <property type="term" value="C:cytosol"/>
    <property type="evidence" value="ECO:0007669"/>
    <property type="project" value="TreeGrafter"/>
</dbReference>
<organism evidence="7 8">
    <name type="scientific">Candidatus Scatomorpha merdipullorum</name>
    <dbReference type="NCBI Taxonomy" id="2840927"/>
    <lineage>
        <taxon>Bacteria</taxon>
        <taxon>Bacillati</taxon>
        <taxon>Bacillota</taxon>
        <taxon>Clostridia</taxon>
        <taxon>Eubacteriales</taxon>
        <taxon>Candidatus Scatomorpha</taxon>
    </lineage>
</organism>
<dbReference type="InterPro" id="IPR029063">
    <property type="entry name" value="SAM-dependent_MTases_sf"/>
</dbReference>
<keyword evidence="1 6" id="KW-0963">Cytoplasm</keyword>
<keyword evidence="5 6" id="KW-0949">S-adenosyl-L-methionine</keyword>
<keyword evidence="4 6" id="KW-0808">Transferase</keyword>
<evidence type="ECO:0000313" key="7">
    <source>
        <dbReference type="EMBL" id="HIS66112.1"/>
    </source>
</evidence>
<dbReference type="HAMAP" id="MF_00074">
    <property type="entry name" value="16SrRNA_methyltr_G"/>
    <property type="match status" value="1"/>
</dbReference>
<feature type="binding site" evidence="6">
    <location>
        <position position="143"/>
    </location>
    <ligand>
        <name>S-adenosyl-L-methionine</name>
        <dbReference type="ChEBI" id="CHEBI:59789"/>
    </ligand>
</feature>
<protein>
    <recommendedName>
        <fullName evidence="6">Ribosomal RNA small subunit methyltransferase G</fullName>
        <ecNumber evidence="6">2.1.1.-</ecNumber>
    </recommendedName>
    <alternativeName>
        <fullName evidence="6">16S rRNA 7-methylguanosine methyltransferase</fullName>
        <shortName evidence="6">16S rRNA m7G methyltransferase</shortName>
    </alternativeName>
</protein>
<comment type="caution">
    <text evidence="7">The sequence shown here is derived from an EMBL/GenBank/DDBJ whole genome shotgun (WGS) entry which is preliminary data.</text>
</comment>
<accession>A0A9D1JUG7</accession>
<dbReference type="SUPFAM" id="SSF53335">
    <property type="entry name" value="S-adenosyl-L-methionine-dependent methyltransferases"/>
    <property type="match status" value="1"/>
</dbReference>
<dbReference type="EMBL" id="DVJK01000028">
    <property type="protein sequence ID" value="HIS66112.1"/>
    <property type="molecule type" value="Genomic_DNA"/>
</dbReference>
<keyword evidence="3 6" id="KW-0489">Methyltransferase</keyword>
<dbReference type="AlphaFoldDB" id="A0A9D1JUG7"/>
<keyword evidence="2 6" id="KW-0698">rRNA processing</keyword>
<dbReference type="NCBIfam" id="TIGR00138">
    <property type="entry name" value="rsmG_gidB"/>
    <property type="match status" value="1"/>
</dbReference>
<evidence type="ECO:0000256" key="4">
    <source>
        <dbReference type="ARBA" id="ARBA00022679"/>
    </source>
</evidence>
<comment type="subcellular location">
    <subcellularLocation>
        <location evidence="6">Cytoplasm</location>
    </subcellularLocation>
</comment>
<feature type="binding site" evidence="6">
    <location>
        <position position="75"/>
    </location>
    <ligand>
        <name>S-adenosyl-L-methionine</name>
        <dbReference type="ChEBI" id="CHEBI:59789"/>
    </ligand>
</feature>
<evidence type="ECO:0000256" key="6">
    <source>
        <dbReference type="HAMAP-Rule" id="MF_00074"/>
    </source>
</evidence>
<dbReference type="PIRSF" id="PIRSF003078">
    <property type="entry name" value="GidB"/>
    <property type="match status" value="1"/>
</dbReference>
<dbReference type="Pfam" id="PF02527">
    <property type="entry name" value="GidB"/>
    <property type="match status" value="1"/>
</dbReference>
<evidence type="ECO:0000256" key="3">
    <source>
        <dbReference type="ARBA" id="ARBA00022603"/>
    </source>
</evidence>
<evidence type="ECO:0000256" key="5">
    <source>
        <dbReference type="ARBA" id="ARBA00022691"/>
    </source>
</evidence>
<reference evidence="7" key="2">
    <citation type="journal article" date="2021" name="PeerJ">
        <title>Extensive microbial diversity within the chicken gut microbiome revealed by metagenomics and culture.</title>
        <authorList>
            <person name="Gilroy R."/>
            <person name="Ravi A."/>
            <person name="Getino M."/>
            <person name="Pursley I."/>
            <person name="Horton D.L."/>
            <person name="Alikhan N.F."/>
            <person name="Baker D."/>
            <person name="Gharbi K."/>
            <person name="Hall N."/>
            <person name="Watson M."/>
            <person name="Adriaenssens E.M."/>
            <person name="Foster-Nyarko E."/>
            <person name="Jarju S."/>
            <person name="Secka A."/>
            <person name="Antonio M."/>
            <person name="Oren A."/>
            <person name="Chaudhuri R.R."/>
            <person name="La Ragione R."/>
            <person name="Hildebrand F."/>
            <person name="Pallen M.J."/>
        </authorList>
    </citation>
    <scope>NUCLEOTIDE SEQUENCE</scope>
    <source>
        <strain evidence="7">ChiHjej10B9-9673</strain>
    </source>
</reference>
<gene>
    <name evidence="6 7" type="primary">rsmG</name>
    <name evidence="7" type="ORF">IAC18_00980</name>
</gene>
<dbReference type="EC" id="2.1.1.-" evidence="6"/>
<proteinExistence type="inferred from homology"/>
<dbReference type="Gene3D" id="3.40.50.150">
    <property type="entry name" value="Vaccinia Virus protein VP39"/>
    <property type="match status" value="1"/>
</dbReference>
<feature type="binding site" evidence="6">
    <location>
        <position position="80"/>
    </location>
    <ligand>
        <name>S-adenosyl-L-methionine</name>
        <dbReference type="ChEBI" id="CHEBI:59789"/>
    </ligand>
</feature>
<dbReference type="FunFam" id="3.40.50.150:FF:000041">
    <property type="entry name" value="Ribosomal RNA small subunit methyltransferase G"/>
    <property type="match status" value="1"/>
</dbReference>
<comment type="similarity">
    <text evidence="6">Belongs to the methyltransferase superfamily. RNA methyltransferase RsmG family.</text>
</comment>
<name>A0A9D1JUG7_9FIRM</name>
<comment type="caution">
    <text evidence="6">Lacks conserved residue(s) required for the propagation of feature annotation.</text>
</comment>
<sequence>MEEILASGLAELGLAAPEGALGRFRAYYEHLTERNAVMDLTAITGEENTARLHFLDCCALLNAADFAGAEVIDVGSGAGFPGLPLKLMSPSSRVTLLDSQRKRADFTAGCIERLGLEGIESVCMRAEETPREMRERYDIAVSRAVARLNLLLELCLPFVRSGGVFLAMKGPDCAGEISEAANAAGQLGGRVRELRRYTIPGTDVSHAVVIVDKLSPTPPQYPRRWARMLKKPL</sequence>
<comment type="function">
    <text evidence="6">Specifically methylates the N7 position of a guanine in 16S rRNA.</text>
</comment>
<feature type="binding site" evidence="6">
    <location>
        <begin position="126"/>
        <end position="127"/>
    </location>
    <ligand>
        <name>S-adenosyl-L-methionine</name>
        <dbReference type="ChEBI" id="CHEBI:59789"/>
    </ligand>
</feature>
<dbReference type="Proteomes" id="UP000824001">
    <property type="component" value="Unassembled WGS sequence"/>
</dbReference>
<evidence type="ECO:0000256" key="2">
    <source>
        <dbReference type="ARBA" id="ARBA00022552"/>
    </source>
</evidence>
<evidence type="ECO:0000256" key="1">
    <source>
        <dbReference type="ARBA" id="ARBA00022490"/>
    </source>
</evidence>
<dbReference type="InterPro" id="IPR003682">
    <property type="entry name" value="rRNA_ssu_MeTfrase_G"/>
</dbReference>
<dbReference type="PANTHER" id="PTHR31760">
    <property type="entry name" value="S-ADENOSYL-L-METHIONINE-DEPENDENT METHYLTRANSFERASES SUPERFAMILY PROTEIN"/>
    <property type="match status" value="1"/>
</dbReference>
<dbReference type="GO" id="GO:0070043">
    <property type="term" value="F:rRNA (guanine-N7-)-methyltransferase activity"/>
    <property type="evidence" value="ECO:0007669"/>
    <property type="project" value="UniProtKB-UniRule"/>
</dbReference>